<feature type="transmembrane region" description="Helical" evidence="5">
    <location>
        <begin position="135"/>
        <end position="158"/>
    </location>
</feature>
<sequence>MMHALGDLFKPEEKEIKMDRDKCSGACVAIWTWKTIVRVICLIAGGVQVFMGGYVFYSISFTKDHSVQNYLSLSVVGFYACLTGLLIIFAETRTRWTRRAVKVFVFLCNGLSRGIIYILIGAIDQSPIPFKFLNYITSMHIGLVCIAGGVVSIVEFLVTYRRNRARLNEAIASHQQQTKGTELYDLFEREDFNNPENAVAYDMEKGKDPNYIHQDLEMQPVQEA</sequence>
<feature type="transmembrane region" description="Helical" evidence="5">
    <location>
        <begin position="71"/>
        <end position="91"/>
    </location>
</feature>
<evidence type="ECO:0000256" key="1">
    <source>
        <dbReference type="ARBA" id="ARBA00004141"/>
    </source>
</evidence>
<evidence type="ECO:0000313" key="6">
    <source>
        <dbReference type="EMBL" id="KAK5584300.1"/>
    </source>
</evidence>
<dbReference type="InterPro" id="IPR013714">
    <property type="entry name" value="Golgi_TVP15"/>
</dbReference>
<dbReference type="EMBL" id="JAVFKY010000001">
    <property type="protein sequence ID" value="KAK5584300.1"/>
    <property type="molecule type" value="Genomic_DNA"/>
</dbReference>
<protein>
    <recommendedName>
        <fullName evidence="8">Transmembrane protein</fullName>
    </recommendedName>
</protein>
<dbReference type="AlphaFoldDB" id="A0AAN7Z4W8"/>
<reference evidence="6 7" key="1">
    <citation type="submission" date="2023-11" db="EMBL/GenBank/DDBJ databases">
        <title>Dfirmibasis_genome.</title>
        <authorList>
            <person name="Edelbroek B."/>
            <person name="Kjellin J."/>
            <person name="Jerlstrom-Hultqvist J."/>
            <person name="Soderbom F."/>
        </authorList>
    </citation>
    <scope>NUCLEOTIDE SEQUENCE [LARGE SCALE GENOMIC DNA]</scope>
    <source>
        <strain evidence="6 7">TNS-C-14</strain>
    </source>
</reference>
<feature type="transmembrane region" description="Helical" evidence="5">
    <location>
        <begin position="103"/>
        <end position="123"/>
    </location>
</feature>
<keyword evidence="4 5" id="KW-0472">Membrane</keyword>
<name>A0AAN7Z4W8_9MYCE</name>
<evidence type="ECO:0008006" key="8">
    <source>
        <dbReference type="Google" id="ProtNLM"/>
    </source>
</evidence>
<evidence type="ECO:0000256" key="2">
    <source>
        <dbReference type="ARBA" id="ARBA00022692"/>
    </source>
</evidence>
<evidence type="ECO:0000256" key="4">
    <source>
        <dbReference type="ARBA" id="ARBA00023136"/>
    </source>
</evidence>
<keyword evidence="2 5" id="KW-0812">Transmembrane</keyword>
<dbReference type="GO" id="GO:0016020">
    <property type="term" value="C:membrane"/>
    <property type="evidence" value="ECO:0007669"/>
    <property type="project" value="UniProtKB-SubCell"/>
</dbReference>
<evidence type="ECO:0000256" key="5">
    <source>
        <dbReference type="SAM" id="Phobius"/>
    </source>
</evidence>
<evidence type="ECO:0000313" key="7">
    <source>
        <dbReference type="Proteomes" id="UP001344447"/>
    </source>
</evidence>
<feature type="transmembrane region" description="Helical" evidence="5">
    <location>
        <begin position="39"/>
        <end position="59"/>
    </location>
</feature>
<evidence type="ECO:0000256" key="3">
    <source>
        <dbReference type="ARBA" id="ARBA00022989"/>
    </source>
</evidence>
<dbReference type="Proteomes" id="UP001344447">
    <property type="component" value="Unassembled WGS sequence"/>
</dbReference>
<accession>A0AAN7Z4W8</accession>
<keyword evidence="3 5" id="KW-1133">Transmembrane helix</keyword>
<comment type="subcellular location">
    <subcellularLocation>
        <location evidence="1">Membrane</location>
        <topology evidence="1">Multi-pass membrane protein</topology>
    </subcellularLocation>
</comment>
<keyword evidence="7" id="KW-1185">Reference proteome</keyword>
<proteinExistence type="predicted"/>
<organism evidence="6 7">
    <name type="scientific">Dictyostelium firmibasis</name>
    <dbReference type="NCBI Taxonomy" id="79012"/>
    <lineage>
        <taxon>Eukaryota</taxon>
        <taxon>Amoebozoa</taxon>
        <taxon>Evosea</taxon>
        <taxon>Eumycetozoa</taxon>
        <taxon>Dictyostelia</taxon>
        <taxon>Dictyosteliales</taxon>
        <taxon>Dictyosteliaceae</taxon>
        <taxon>Dictyostelium</taxon>
    </lineage>
</organism>
<dbReference type="Pfam" id="PF08507">
    <property type="entry name" value="COPI_assoc"/>
    <property type="match status" value="1"/>
</dbReference>
<gene>
    <name evidence="6" type="ORF">RB653_005908</name>
</gene>
<comment type="caution">
    <text evidence="6">The sequence shown here is derived from an EMBL/GenBank/DDBJ whole genome shotgun (WGS) entry which is preliminary data.</text>
</comment>